<feature type="domain" description="O-antigen ligase-related" evidence="6">
    <location>
        <begin position="202"/>
        <end position="363"/>
    </location>
</feature>
<evidence type="ECO:0000256" key="1">
    <source>
        <dbReference type="ARBA" id="ARBA00004141"/>
    </source>
</evidence>
<feature type="transmembrane region" description="Helical" evidence="5">
    <location>
        <begin position="89"/>
        <end position="109"/>
    </location>
</feature>
<dbReference type="InterPro" id="IPR051533">
    <property type="entry name" value="WaaL-like"/>
</dbReference>
<dbReference type="PANTHER" id="PTHR37422">
    <property type="entry name" value="TEICHURONIC ACID BIOSYNTHESIS PROTEIN TUAE"/>
    <property type="match status" value="1"/>
</dbReference>
<evidence type="ECO:0000256" key="3">
    <source>
        <dbReference type="ARBA" id="ARBA00022989"/>
    </source>
</evidence>
<evidence type="ECO:0000256" key="2">
    <source>
        <dbReference type="ARBA" id="ARBA00022692"/>
    </source>
</evidence>
<feature type="transmembrane region" description="Helical" evidence="5">
    <location>
        <begin position="413"/>
        <end position="431"/>
    </location>
</feature>
<dbReference type="PRINTS" id="PR00173">
    <property type="entry name" value="EDTRNSPORT"/>
</dbReference>
<keyword evidence="4 5" id="KW-0472">Membrane</keyword>
<keyword evidence="2 5" id="KW-0812">Transmembrane</keyword>
<comment type="caution">
    <text evidence="7">The sequence shown here is derived from an EMBL/GenBank/DDBJ whole genome shotgun (WGS) entry which is preliminary data.</text>
</comment>
<evidence type="ECO:0000256" key="4">
    <source>
        <dbReference type="ARBA" id="ARBA00023136"/>
    </source>
</evidence>
<evidence type="ECO:0000313" key="7">
    <source>
        <dbReference type="EMBL" id="TCV89829.1"/>
    </source>
</evidence>
<dbReference type="InterPro" id="IPR007016">
    <property type="entry name" value="O-antigen_ligase-rel_domated"/>
</dbReference>
<evidence type="ECO:0000313" key="8">
    <source>
        <dbReference type="Proteomes" id="UP000294619"/>
    </source>
</evidence>
<dbReference type="GO" id="GO:0016874">
    <property type="term" value="F:ligase activity"/>
    <property type="evidence" value="ECO:0007669"/>
    <property type="project" value="UniProtKB-KW"/>
</dbReference>
<feature type="transmembrane region" description="Helical" evidence="5">
    <location>
        <begin position="157"/>
        <end position="180"/>
    </location>
</feature>
<organism evidence="7 8">
    <name type="scientific">Testudinibacter aquarius</name>
    <dbReference type="NCBI Taxonomy" id="1524974"/>
    <lineage>
        <taxon>Bacteria</taxon>
        <taxon>Pseudomonadati</taxon>
        <taxon>Pseudomonadota</taxon>
        <taxon>Gammaproteobacteria</taxon>
        <taxon>Pasteurellales</taxon>
        <taxon>Pasteurellaceae</taxon>
        <taxon>Testudinibacter</taxon>
    </lineage>
</organism>
<keyword evidence="7" id="KW-0436">Ligase</keyword>
<evidence type="ECO:0000259" key="6">
    <source>
        <dbReference type="Pfam" id="PF04932"/>
    </source>
</evidence>
<proteinExistence type="predicted"/>
<dbReference type="PANTHER" id="PTHR37422:SF13">
    <property type="entry name" value="LIPOPOLYSACCHARIDE BIOSYNTHESIS PROTEIN PA4999-RELATED"/>
    <property type="match status" value="1"/>
</dbReference>
<feature type="transmembrane region" description="Helical" evidence="5">
    <location>
        <begin position="116"/>
        <end position="137"/>
    </location>
</feature>
<gene>
    <name evidence="7" type="ORF">EDC16_101139</name>
</gene>
<feature type="transmembrane region" description="Helical" evidence="5">
    <location>
        <begin position="244"/>
        <end position="263"/>
    </location>
</feature>
<keyword evidence="3 5" id="KW-1133">Transmembrane helix</keyword>
<name>A0A4V2W2Y4_9PAST</name>
<feature type="transmembrane region" description="Helical" evidence="5">
    <location>
        <begin position="63"/>
        <end position="83"/>
    </location>
</feature>
<dbReference type="GO" id="GO:0016020">
    <property type="term" value="C:membrane"/>
    <property type="evidence" value="ECO:0007669"/>
    <property type="project" value="UniProtKB-SubCell"/>
</dbReference>
<feature type="transmembrane region" description="Helical" evidence="5">
    <location>
        <begin position="12"/>
        <end position="27"/>
    </location>
</feature>
<feature type="transmembrane region" description="Helical" evidence="5">
    <location>
        <begin position="192"/>
        <end position="212"/>
    </location>
</feature>
<feature type="transmembrane region" description="Helical" evidence="5">
    <location>
        <begin position="351"/>
        <end position="371"/>
    </location>
</feature>
<feature type="transmembrane region" description="Helical" evidence="5">
    <location>
        <begin position="383"/>
        <end position="407"/>
    </location>
</feature>
<feature type="transmembrane region" description="Helical" evidence="5">
    <location>
        <begin position="33"/>
        <end position="51"/>
    </location>
</feature>
<dbReference type="RefSeq" id="WP_132964373.1">
    <property type="nucleotide sequence ID" value="NZ_LEKL01000014.1"/>
</dbReference>
<dbReference type="Pfam" id="PF04932">
    <property type="entry name" value="Wzy_C"/>
    <property type="match status" value="1"/>
</dbReference>
<evidence type="ECO:0000256" key="5">
    <source>
        <dbReference type="SAM" id="Phobius"/>
    </source>
</evidence>
<comment type="subcellular location">
    <subcellularLocation>
        <location evidence="1">Membrane</location>
        <topology evidence="1">Multi-pass membrane protein</topology>
    </subcellularLocation>
</comment>
<dbReference type="Proteomes" id="UP000294619">
    <property type="component" value="Unassembled WGS sequence"/>
</dbReference>
<accession>A0A4V2W2Y4</accession>
<reference evidence="7 8" key="1">
    <citation type="submission" date="2019-03" db="EMBL/GenBank/DDBJ databases">
        <title>Genomic Encyclopedia of Type Strains, Phase IV (KMG-IV): sequencing the most valuable type-strain genomes for metagenomic binning, comparative biology and taxonomic classification.</title>
        <authorList>
            <person name="Goeker M."/>
        </authorList>
    </citation>
    <scope>NUCLEOTIDE SEQUENCE [LARGE SCALE GENOMIC DNA]</scope>
    <source>
        <strain evidence="7 8">DSM 28140</strain>
    </source>
</reference>
<dbReference type="EMBL" id="SMCP01000001">
    <property type="protein sequence ID" value="TCV89829.1"/>
    <property type="molecule type" value="Genomic_DNA"/>
</dbReference>
<dbReference type="AlphaFoldDB" id="A0A4V2W2Y4"/>
<feature type="transmembrane region" description="Helical" evidence="5">
    <location>
        <begin position="218"/>
        <end position="235"/>
    </location>
</feature>
<sequence length="437" mass="50709">MFSLKNIVERKITEYVMFISTLGYTLFKVADRNIGDVFLTLLVLGFIIGLISNWKVLIQDKILWLFLLSLLSQILSWFHGIYFTPYTPSFFSLSPLANLFYFFILAYWLKGNAYYIFSTLTAYCLGVILACILHSNAPVDEFLLGLTGQRVDFGITNANHTAALAGSSILASIFMIYFFIKEFRIYLRTWYGISYVSFLAIISVINLLLVYMTFSRSIWLALFCVLVILIFYVFFRNVSFNMKFLVKIIVVLISSFLLIYSLLQVPQINSRVFEEHEVIAGLLEKEPDEIASSSVGLRVKFWYSSFDWIKEYPILGLGDRNARAFVIQKSPYLTQAVKDEFQHLHNGYIEILISYGLLGLFVVLGIFFIVFKNVFMMKSMYRNYVIWGAIAFSSYYYVINIFESFFMFKTGEYIQTVFLGCIYSLYLSRTLNNKKDK</sequence>
<protein>
    <submittedName>
        <fullName evidence="7">O-antigen ligase</fullName>
    </submittedName>
</protein>